<dbReference type="OrthoDB" id="2643438at2"/>
<dbReference type="PANTHER" id="PTHR42811">
    <property type="entry name" value="SERINE ACETYLTRANSFERASE"/>
    <property type="match status" value="1"/>
</dbReference>
<accession>A0A1H9H8C3</accession>
<dbReference type="InterPro" id="IPR011004">
    <property type="entry name" value="Trimer_LpxA-like_sf"/>
</dbReference>
<dbReference type="RefSeq" id="WP_091180082.1">
    <property type="nucleotide sequence ID" value="NZ_FOFA01000004.1"/>
</dbReference>
<keyword evidence="1 4" id="KW-0808">Transferase</keyword>
<evidence type="ECO:0000256" key="3">
    <source>
        <dbReference type="SAM" id="MobiDB-lite"/>
    </source>
</evidence>
<keyword evidence="5" id="KW-1185">Reference proteome</keyword>
<keyword evidence="2" id="KW-0677">Repeat</keyword>
<name>A0A1H9H8C3_9ACTN</name>
<dbReference type="SUPFAM" id="SSF51161">
    <property type="entry name" value="Trimeric LpxA-like enzymes"/>
    <property type="match status" value="1"/>
</dbReference>
<dbReference type="STRING" id="1036181.SAMN05421756_104151"/>
<reference evidence="5" key="1">
    <citation type="submission" date="2016-10" db="EMBL/GenBank/DDBJ databases">
        <authorList>
            <person name="Varghese N."/>
            <person name="Submissions S."/>
        </authorList>
    </citation>
    <scope>NUCLEOTIDE SEQUENCE [LARGE SCALE GENOMIC DNA]</scope>
    <source>
        <strain evidence="5">CGMCC 4.6856</strain>
    </source>
</reference>
<sequence>MIKTRADYERYLRDDLTANGLARWSFQQRFRKPEVHFLRTLRLVEHLLAQPGAVARARRSVARFRLMRLSARLGLSIPPNVFGPGLGIAHYGSIVVNSKARVGAWCRINSATNIGLGPSGVPTIGDYCYIAPGAVVYGGITVGDRVVVGANAVVGRDVPDGVTVAGVPGRVVSQSDSSSIMPDFVPVPRPTES</sequence>
<dbReference type="EMBL" id="FOFA01000004">
    <property type="protein sequence ID" value="SEQ58572.1"/>
    <property type="molecule type" value="Genomic_DNA"/>
</dbReference>
<evidence type="ECO:0000256" key="2">
    <source>
        <dbReference type="ARBA" id="ARBA00022737"/>
    </source>
</evidence>
<feature type="region of interest" description="Disordered" evidence="3">
    <location>
        <begin position="174"/>
        <end position="193"/>
    </location>
</feature>
<dbReference type="AlphaFoldDB" id="A0A1H9H8C3"/>
<organism evidence="4 5">
    <name type="scientific">Microlunatus flavus</name>
    <dbReference type="NCBI Taxonomy" id="1036181"/>
    <lineage>
        <taxon>Bacteria</taxon>
        <taxon>Bacillati</taxon>
        <taxon>Actinomycetota</taxon>
        <taxon>Actinomycetes</taxon>
        <taxon>Propionibacteriales</taxon>
        <taxon>Propionibacteriaceae</taxon>
        <taxon>Microlunatus</taxon>
    </lineage>
</organism>
<dbReference type="InterPro" id="IPR018357">
    <property type="entry name" value="Hexapep_transf_CS"/>
</dbReference>
<evidence type="ECO:0000256" key="1">
    <source>
        <dbReference type="ARBA" id="ARBA00022679"/>
    </source>
</evidence>
<dbReference type="Proteomes" id="UP000198504">
    <property type="component" value="Unassembled WGS sequence"/>
</dbReference>
<evidence type="ECO:0000313" key="5">
    <source>
        <dbReference type="Proteomes" id="UP000198504"/>
    </source>
</evidence>
<dbReference type="InterPro" id="IPR001451">
    <property type="entry name" value="Hexapep"/>
</dbReference>
<dbReference type="Pfam" id="PF00132">
    <property type="entry name" value="Hexapep"/>
    <property type="match status" value="1"/>
</dbReference>
<evidence type="ECO:0000313" key="4">
    <source>
        <dbReference type="EMBL" id="SEQ58572.1"/>
    </source>
</evidence>
<dbReference type="PROSITE" id="PS00101">
    <property type="entry name" value="HEXAPEP_TRANSFERASES"/>
    <property type="match status" value="1"/>
</dbReference>
<dbReference type="Gene3D" id="2.160.10.10">
    <property type="entry name" value="Hexapeptide repeat proteins"/>
    <property type="match status" value="1"/>
</dbReference>
<dbReference type="GO" id="GO:0016740">
    <property type="term" value="F:transferase activity"/>
    <property type="evidence" value="ECO:0007669"/>
    <property type="project" value="UniProtKB-KW"/>
</dbReference>
<gene>
    <name evidence="4" type="ORF">SAMN05421756_104151</name>
</gene>
<proteinExistence type="predicted"/>
<protein>
    <submittedName>
        <fullName evidence="4">Serine O-acetyltransferase</fullName>
    </submittedName>
</protein>